<dbReference type="Pfam" id="PF13458">
    <property type="entry name" value="Peripla_BP_6"/>
    <property type="match status" value="1"/>
</dbReference>
<keyword evidence="7" id="KW-0675">Receptor</keyword>
<evidence type="ECO:0000256" key="2">
    <source>
        <dbReference type="ARBA" id="ARBA00022448"/>
    </source>
</evidence>
<name>A0ABM5NAD0_9BURK</name>
<dbReference type="SUPFAM" id="SSF53822">
    <property type="entry name" value="Periplasmic binding protein-like I"/>
    <property type="match status" value="1"/>
</dbReference>
<dbReference type="PANTHER" id="PTHR47151">
    <property type="entry name" value="LEU/ILE/VAL-BINDING ABC TRANSPORTER SUBUNIT"/>
    <property type="match status" value="1"/>
</dbReference>
<dbReference type="NCBIfam" id="NF011933">
    <property type="entry name" value="PRK15404.1"/>
    <property type="match status" value="1"/>
</dbReference>
<evidence type="ECO:0000256" key="4">
    <source>
        <dbReference type="ARBA" id="ARBA00022970"/>
    </source>
</evidence>
<feature type="signal peptide" evidence="5">
    <location>
        <begin position="1"/>
        <end position="21"/>
    </location>
</feature>
<feature type="chain" id="PRO_5047512605" evidence="5">
    <location>
        <begin position="22"/>
        <end position="368"/>
    </location>
</feature>
<gene>
    <name evidence="7" type="ORF">KUI_0770</name>
</gene>
<protein>
    <submittedName>
        <fullName evidence="7">Extracellular ligand-binding receptor</fullName>
    </submittedName>
</protein>
<organism evidence="7 8">
    <name type="scientific">Taylorella equigenitalis ATCC 35865</name>
    <dbReference type="NCBI Taxonomy" id="743973"/>
    <lineage>
        <taxon>Bacteria</taxon>
        <taxon>Pseudomonadati</taxon>
        <taxon>Pseudomonadota</taxon>
        <taxon>Betaproteobacteria</taxon>
        <taxon>Burkholderiales</taxon>
        <taxon>Alcaligenaceae</taxon>
        <taxon>Taylorella</taxon>
    </lineage>
</organism>
<keyword evidence="8" id="KW-1185">Reference proteome</keyword>
<evidence type="ECO:0000313" key="8">
    <source>
        <dbReference type="Proteomes" id="UP000003121"/>
    </source>
</evidence>
<dbReference type="InterPro" id="IPR028082">
    <property type="entry name" value="Peripla_BP_I"/>
</dbReference>
<evidence type="ECO:0000259" key="6">
    <source>
        <dbReference type="Pfam" id="PF13458"/>
    </source>
</evidence>
<accession>A0ABM5NAD0</accession>
<dbReference type="CDD" id="cd06342">
    <property type="entry name" value="PBP1_ABC_LIVBP-like"/>
    <property type="match status" value="1"/>
</dbReference>
<evidence type="ECO:0000256" key="5">
    <source>
        <dbReference type="SAM" id="SignalP"/>
    </source>
</evidence>
<feature type="domain" description="Leucine-binding protein" evidence="6">
    <location>
        <begin position="23"/>
        <end position="362"/>
    </location>
</feature>
<dbReference type="PANTHER" id="PTHR47151:SF3">
    <property type="entry name" value="LEUCINE-SPECIFIC-BINDING PROTEIN"/>
    <property type="match status" value="1"/>
</dbReference>
<dbReference type="PRINTS" id="PR00337">
    <property type="entry name" value="LEUILEVALBP"/>
</dbReference>
<dbReference type="EMBL" id="CP003264">
    <property type="protein sequence ID" value="AFN35844.1"/>
    <property type="molecule type" value="Genomic_DNA"/>
</dbReference>
<keyword evidence="3 5" id="KW-0732">Signal</keyword>
<evidence type="ECO:0000256" key="1">
    <source>
        <dbReference type="ARBA" id="ARBA00010062"/>
    </source>
</evidence>
<dbReference type="RefSeq" id="WP_014840346.1">
    <property type="nucleotide sequence ID" value="NC_018108.1"/>
</dbReference>
<dbReference type="InterPro" id="IPR000709">
    <property type="entry name" value="Leu_Ile_Val-bd"/>
</dbReference>
<keyword evidence="2" id="KW-0813">Transport</keyword>
<comment type="similarity">
    <text evidence="1">Belongs to the leucine-binding protein family.</text>
</comment>
<evidence type="ECO:0000313" key="7">
    <source>
        <dbReference type="EMBL" id="AFN35844.1"/>
    </source>
</evidence>
<dbReference type="InterPro" id="IPR028081">
    <property type="entry name" value="Leu-bd"/>
</dbReference>
<reference evidence="7 8" key="1">
    <citation type="journal article" date="2012" name="Vet. Microbiol.">
        <title>Comparative genomic analyses of the Taylorellae.</title>
        <authorList>
            <person name="Hauser H."/>
            <person name="Richter D.C."/>
            <person name="van Tonder A."/>
            <person name="Clark L."/>
            <person name="Preston A."/>
        </authorList>
    </citation>
    <scope>NUCLEOTIDE SEQUENCE [LARGE SCALE GENOMIC DNA]</scope>
    <source>
        <strain evidence="7 8">ATCC 35865</strain>
    </source>
</reference>
<sequence>MKRSLIALALGMQVFSATAFADSIKFGLVTPTTGPNTQYGDMVKEGAISAAEIINSKGGILGGKQIEFVVVDDGCEPKQGPIAANSIVNQNIKFVVGPTCSGPINGAAPILDEEGVVAITPSGTSPSITEGKDYHFFFRAIGRDDQQGPPAAKFIQSKAPKKIALVNDKQAYGKGLTTSVKAELEKLGVPVAFDESINAGDTDYSALITKFKSAGVDFVYFGGYYPELGLLLRQSREQGFNAQYMGPEGSGNPELVAIAGDAVDGLYMTFPPNYSTLPGNEEVVKYFKDKKRDAGGAFQLLSYAATQALVAGIEATKSDDPEKVADWLHANSVKTVVGDLSWKDSGDLKSFDFEIVQWKKDGSRTSVK</sequence>
<dbReference type="Gene3D" id="3.40.50.2300">
    <property type="match status" value="2"/>
</dbReference>
<proteinExistence type="inferred from homology"/>
<keyword evidence="4" id="KW-0029">Amino-acid transport</keyword>
<evidence type="ECO:0000256" key="3">
    <source>
        <dbReference type="ARBA" id="ARBA00022729"/>
    </source>
</evidence>
<dbReference type="Proteomes" id="UP000003121">
    <property type="component" value="Chromosome"/>
</dbReference>